<dbReference type="SUPFAM" id="SSF57850">
    <property type="entry name" value="RING/U-box"/>
    <property type="match status" value="1"/>
</dbReference>
<feature type="region of interest" description="Disordered" evidence="1">
    <location>
        <begin position="261"/>
        <end position="337"/>
    </location>
</feature>
<evidence type="ECO:0000313" key="3">
    <source>
        <dbReference type="Proteomes" id="UP001287286"/>
    </source>
</evidence>
<gene>
    <name evidence="2" type="ORF">Purlil1_12102</name>
</gene>
<dbReference type="EMBL" id="JAWRVI010000088">
    <property type="protein sequence ID" value="KAK4078038.1"/>
    <property type="molecule type" value="Genomic_DNA"/>
</dbReference>
<dbReference type="Proteomes" id="UP001287286">
    <property type="component" value="Unassembled WGS sequence"/>
</dbReference>
<proteinExistence type="predicted"/>
<name>A0ABR0BIB3_PURLI</name>
<evidence type="ECO:0000256" key="1">
    <source>
        <dbReference type="SAM" id="MobiDB-lite"/>
    </source>
</evidence>
<organism evidence="2 3">
    <name type="scientific">Purpureocillium lilacinum</name>
    <name type="common">Paecilomyces lilacinus</name>
    <dbReference type="NCBI Taxonomy" id="33203"/>
    <lineage>
        <taxon>Eukaryota</taxon>
        <taxon>Fungi</taxon>
        <taxon>Dikarya</taxon>
        <taxon>Ascomycota</taxon>
        <taxon>Pezizomycotina</taxon>
        <taxon>Sordariomycetes</taxon>
        <taxon>Hypocreomycetidae</taxon>
        <taxon>Hypocreales</taxon>
        <taxon>Ophiocordycipitaceae</taxon>
        <taxon>Purpureocillium</taxon>
    </lineage>
</organism>
<feature type="compositionally biased region" description="Low complexity" evidence="1">
    <location>
        <begin position="299"/>
        <end position="322"/>
    </location>
</feature>
<evidence type="ECO:0008006" key="4">
    <source>
        <dbReference type="Google" id="ProtNLM"/>
    </source>
</evidence>
<protein>
    <recommendedName>
        <fullName evidence="4">RING-type domain-containing protein</fullName>
    </recommendedName>
</protein>
<feature type="region of interest" description="Disordered" evidence="1">
    <location>
        <begin position="156"/>
        <end position="180"/>
    </location>
</feature>
<reference evidence="2 3" key="1">
    <citation type="journal article" date="2024" name="Microbiol. Resour. Announc.">
        <title>Genome annotations for the ascomycete fungi Trichoderma harzianum, Trichoderma aggressivum, and Purpureocillium lilacinum.</title>
        <authorList>
            <person name="Beijen E.P.W."/>
            <person name="Ohm R.A."/>
        </authorList>
    </citation>
    <scope>NUCLEOTIDE SEQUENCE [LARGE SCALE GENOMIC DNA]</scope>
    <source>
        <strain evidence="2 3">CBS 150709</strain>
    </source>
</reference>
<keyword evidence="3" id="KW-1185">Reference proteome</keyword>
<evidence type="ECO:0000313" key="2">
    <source>
        <dbReference type="EMBL" id="KAK4078038.1"/>
    </source>
</evidence>
<sequence>MSSIKQEVSESAFYDQEQRMKTLMSFIPFKTWDEVRAELNERRRDTDLAQLVNDIPEQWRRQVLGHLDNHRVPIDEKWSLLQQSRFVNDPNEVFPLVATPWLLGQLPESMRSCNICKLPFARGENMITKTCKKHSIHRQCLAAGLNRNEDPLHGDCDCNDHDSGQPDAHPQVDPRNPQELSESMETCNICEGPFDNGEEIFTKACGSHALHRHCLTAKMNENEDPLYGPCDCNTGGYGAPIWRLILEQGKPVTPIAASRAPRLRPRSLTPMPAPYALDDDSQYTSSADSDFDLGAHQYGPGSDSCSSSSSSSDANFWSGGSSPVSPTFTDATDISSP</sequence>
<feature type="compositionally biased region" description="Polar residues" evidence="1">
    <location>
        <begin position="323"/>
        <end position="337"/>
    </location>
</feature>
<comment type="caution">
    <text evidence="2">The sequence shown here is derived from an EMBL/GenBank/DDBJ whole genome shotgun (WGS) entry which is preliminary data.</text>
</comment>
<accession>A0ABR0BIB3</accession>